<dbReference type="SUPFAM" id="SSF161093">
    <property type="entry name" value="MgtE membrane domain-like"/>
    <property type="match status" value="1"/>
</dbReference>
<dbReference type="InterPro" id="IPR046342">
    <property type="entry name" value="CBS_dom_sf"/>
</dbReference>
<dbReference type="Proteomes" id="UP000019229">
    <property type="component" value="Chromosome"/>
</dbReference>
<dbReference type="OrthoDB" id="9790355at2"/>
<comment type="similarity">
    <text evidence="2 9">Belongs to the SLC41A transporter family.</text>
</comment>
<dbReference type="Pfam" id="PF03448">
    <property type="entry name" value="MgtE_N"/>
    <property type="match status" value="1"/>
</dbReference>
<evidence type="ECO:0000256" key="8">
    <source>
        <dbReference type="PROSITE-ProRule" id="PRU00703"/>
    </source>
</evidence>
<dbReference type="PROSITE" id="PS51371">
    <property type="entry name" value="CBS"/>
    <property type="match status" value="1"/>
</dbReference>
<comment type="function">
    <text evidence="9">Acts as a magnesium transporter.</text>
</comment>
<keyword evidence="12" id="KW-1185">Reference proteome</keyword>
<evidence type="ECO:0000256" key="2">
    <source>
        <dbReference type="ARBA" id="ARBA00009749"/>
    </source>
</evidence>
<dbReference type="InterPro" id="IPR006669">
    <property type="entry name" value="MgtE_transporter"/>
</dbReference>
<dbReference type="SMART" id="SM00116">
    <property type="entry name" value="CBS"/>
    <property type="match status" value="2"/>
</dbReference>
<evidence type="ECO:0000256" key="1">
    <source>
        <dbReference type="ARBA" id="ARBA00004141"/>
    </source>
</evidence>
<dbReference type="InterPro" id="IPR006668">
    <property type="entry name" value="Mg_transptr_MgtE_intracell_dom"/>
</dbReference>
<keyword evidence="6 9" id="KW-1133">Transmembrane helix</keyword>
<comment type="subcellular location">
    <subcellularLocation>
        <location evidence="9">Cell membrane</location>
        <topology evidence="9">Multi-pass membrane protein</topology>
    </subcellularLocation>
    <subcellularLocation>
        <location evidence="1">Membrane</location>
        <topology evidence="1">Multi-pass membrane protein</topology>
    </subcellularLocation>
</comment>
<dbReference type="Gene3D" id="1.10.357.20">
    <property type="entry name" value="SLC41 divalent cation transporters, integral membrane domain"/>
    <property type="match status" value="1"/>
</dbReference>
<dbReference type="Gene3D" id="1.25.60.10">
    <property type="entry name" value="MgtE N-terminal domain-like"/>
    <property type="match status" value="1"/>
</dbReference>
<dbReference type="GO" id="GO:0005886">
    <property type="term" value="C:plasma membrane"/>
    <property type="evidence" value="ECO:0007669"/>
    <property type="project" value="UniProtKB-SubCell"/>
</dbReference>
<dbReference type="Pfam" id="PF01769">
    <property type="entry name" value="MgtE"/>
    <property type="match status" value="1"/>
</dbReference>
<dbReference type="PATRIC" id="fig|743966.3.peg.205"/>
<dbReference type="HOGENOM" id="CLU_037408_2_2_14"/>
<proteinExistence type="inferred from homology"/>
<organism evidence="11 12">
    <name type="scientific">Mesomycoplasma bovoculi M165/69</name>
    <dbReference type="NCBI Taxonomy" id="743966"/>
    <lineage>
        <taxon>Bacteria</taxon>
        <taxon>Bacillati</taxon>
        <taxon>Mycoplasmatota</taxon>
        <taxon>Mycoplasmoidales</taxon>
        <taxon>Metamycoplasmataceae</taxon>
        <taxon>Mesomycoplasma</taxon>
    </lineage>
</organism>
<evidence type="ECO:0000256" key="5">
    <source>
        <dbReference type="ARBA" id="ARBA00022842"/>
    </source>
</evidence>
<evidence type="ECO:0000313" key="11">
    <source>
        <dbReference type="EMBL" id="AHH45216.1"/>
    </source>
</evidence>
<gene>
    <name evidence="11" type="primary">mgtE</name>
    <name evidence="11" type="ORF">MYB_01025</name>
</gene>
<keyword evidence="3 9" id="KW-0813">Transport</keyword>
<dbReference type="EMBL" id="CP007154">
    <property type="protein sequence ID" value="AHH45216.1"/>
    <property type="molecule type" value="Genomic_DNA"/>
</dbReference>
<keyword evidence="5 9" id="KW-0460">Magnesium</keyword>
<evidence type="ECO:0000256" key="6">
    <source>
        <dbReference type="ARBA" id="ARBA00022989"/>
    </source>
</evidence>
<keyword evidence="9" id="KW-0479">Metal-binding</keyword>
<evidence type="ECO:0000259" key="10">
    <source>
        <dbReference type="PROSITE" id="PS51371"/>
    </source>
</evidence>
<dbReference type="InterPro" id="IPR038076">
    <property type="entry name" value="MgtE_N_sf"/>
</dbReference>
<dbReference type="SMART" id="SM00924">
    <property type="entry name" value="MgtE_N"/>
    <property type="match status" value="1"/>
</dbReference>
<dbReference type="AlphaFoldDB" id="W5USX0"/>
<feature type="transmembrane region" description="Helical" evidence="9">
    <location>
        <begin position="308"/>
        <end position="328"/>
    </location>
</feature>
<name>W5USX0_9BACT</name>
<dbReference type="CDD" id="cd04606">
    <property type="entry name" value="CBS_pair_Mg_transporter"/>
    <property type="match status" value="1"/>
</dbReference>
<keyword evidence="8" id="KW-0129">CBS domain</keyword>
<dbReference type="InterPro" id="IPR000644">
    <property type="entry name" value="CBS_dom"/>
</dbReference>
<dbReference type="STRING" id="743966.MYB_01025"/>
<keyword evidence="7 9" id="KW-0472">Membrane</keyword>
<dbReference type="NCBIfam" id="TIGR00400">
    <property type="entry name" value="mgtE"/>
    <property type="match status" value="1"/>
</dbReference>
<dbReference type="PANTHER" id="PTHR43773">
    <property type="entry name" value="MAGNESIUM TRANSPORTER MGTE"/>
    <property type="match status" value="1"/>
</dbReference>
<dbReference type="Gene3D" id="3.10.580.10">
    <property type="entry name" value="CBS-domain"/>
    <property type="match status" value="1"/>
</dbReference>
<dbReference type="SUPFAM" id="SSF54631">
    <property type="entry name" value="CBS-domain pair"/>
    <property type="match status" value="1"/>
</dbReference>
<dbReference type="RefSeq" id="WP_022935611.1">
    <property type="nucleotide sequence ID" value="NZ_CP007154.1"/>
</dbReference>
<keyword evidence="9" id="KW-1003">Cell membrane</keyword>
<sequence length="478" mass="53297">MNNLSHLVSQKKVSQVRQFCNQTPLTEVVEIVSKFDPYTRVLFLRMLDTETAGEIFSFFPIEIQKDIINLLPDQQMTQLLDELYTDEIAELLEEMPEQVTKKILRNIDNDTRKKVNQLLSYSDNQIGAFMSVDIIYLNFKLTCGEALEKIRKYKDLAELVHYYYIVDEQKKLVGATTLEDIVFSDPDVPIADILFAVPSLSTSDDKEEAANIFAKNDFSVLPVVNSAQRLIGMVTSDDIIEIIQEETTMDMYKLAGISSKEIDDSYIKRTVIQIVKSRIFWLIILMFGSTLSQYIIEYFTDLMQGDSAFKALGLSVYVSTIVSMIPVISGSAGNAGSQSATTIVRALWLDEIGNKSAFKKVLTKELLVGASVGSILMLFNFARLILYFTIKGELLDGTKPEGASLSSRDFVLILSAASSLSLLTVIVFSKILGATIPLLAQKFKRDPAVMSAPVLATLTDSVSTFIFFGITLIVFLLV</sequence>
<dbReference type="Pfam" id="PF00571">
    <property type="entry name" value="CBS"/>
    <property type="match status" value="2"/>
</dbReference>
<keyword evidence="4 9" id="KW-0812">Transmembrane</keyword>
<evidence type="ECO:0000256" key="4">
    <source>
        <dbReference type="ARBA" id="ARBA00022692"/>
    </source>
</evidence>
<feature type="transmembrane region" description="Helical" evidence="9">
    <location>
        <begin position="454"/>
        <end position="477"/>
    </location>
</feature>
<evidence type="ECO:0000256" key="7">
    <source>
        <dbReference type="ARBA" id="ARBA00023136"/>
    </source>
</evidence>
<evidence type="ECO:0000256" key="3">
    <source>
        <dbReference type="ARBA" id="ARBA00022448"/>
    </source>
</evidence>
<dbReference type="eggNOG" id="COG2239">
    <property type="taxonomic scope" value="Bacteria"/>
</dbReference>
<dbReference type="PANTHER" id="PTHR43773:SF1">
    <property type="entry name" value="MAGNESIUM TRANSPORTER MGTE"/>
    <property type="match status" value="1"/>
</dbReference>
<protein>
    <recommendedName>
        <fullName evidence="9">Magnesium transporter MgtE</fullName>
    </recommendedName>
</protein>
<dbReference type="GO" id="GO:0015095">
    <property type="term" value="F:magnesium ion transmembrane transporter activity"/>
    <property type="evidence" value="ECO:0007669"/>
    <property type="project" value="UniProtKB-UniRule"/>
</dbReference>
<feature type="transmembrane region" description="Helical" evidence="9">
    <location>
        <begin position="410"/>
        <end position="433"/>
    </location>
</feature>
<feature type="domain" description="CBS" evidence="10">
    <location>
        <begin position="193"/>
        <end position="251"/>
    </location>
</feature>
<comment type="subunit">
    <text evidence="9">Homodimer.</text>
</comment>
<feature type="transmembrane region" description="Helical" evidence="9">
    <location>
        <begin position="366"/>
        <end position="390"/>
    </location>
</feature>
<dbReference type="SUPFAM" id="SSF158791">
    <property type="entry name" value="MgtE N-terminal domain-like"/>
    <property type="match status" value="1"/>
</dbReference>
<feature type="transmembrane region" description="Helical" evidence="9">
    <location>
        <begin position="279"/>
        <end position="296"/>
    </location>
</feature>
<evidence type="ECO:0000256" key="9">
    <source>
        <dbReference type="RuleBase" id="RU362011"/>
    </source>
</evidence>
<accession>W5USX0</accession>
<dbReference type="InterPro" id="IPR036739">
    <property type="entry name" value="SLC41_membr_dom_sf"/>
</dbReference>
<reference evidence="11 12" key="1">
    <citation type="journal article" date="2014" name="Genome Announc.">
        <title>Complete Genome Sequence of Mycoplasma bovoculi Strain M165/69T (ATCC 29104).</title>
        <authorList>
            <person name="Calcutt M.J."/>
            <person name="Foecking M.F."/>
        </authorList>
    </citation>
    <scope>NUCLEOTIDE SEQUENCE [LARGE SCALE GENOMIC DNA]</scope>
    <source>
        <strain evidence="11">M165/69</strain>
    </source>
</reference>
<dbReference type="KEGG" id="mbc:MYB_01025"/>
<dbReference type="InterPro" id="IPR006667">
    <property type="entry name" value="SLC41_membr_dom"/>
</dbReference>
<dbReference type="GO" id="GO:0046872">
    <property type="term" value="F:metal ion binding"/>
    <property type="evidence" value="ECO:0007669"/>
    <property type="project" value="UniProtKB-KW"/>
</dbReference>
<evidence type="ECO:0000313" key="12">
    <source>
        <dbReference type="Proteomes" id="UP000019229"/>
    </source>
</evidence>